<evidence type="ECO:0000313" key="3">
    <source>
        <dbReference type="Proteomes" id="UP000657574"/>
    </source>
</evidence>
<comment type="caution">
    <text evidence="2">The sequence shown here is derived from an EMBL/GenBank/DDBJ whole genome shotgun (WGS) entry which is preliminary data.</text>
</comment>
<name>A0A917L6N8_9ACTN</name>
<dbReference type="AlphaFoldDB" id="A0A917L6N8"/>
<proteinExistence type="predicted"/>
<sequence length="66" mass="6284">MPLIACPGAAPGGKQRSGAPAGPSRKGTPDGSASDGQGTITYRVTLPAPTGAAVVRAVHGTCGRAG</sequence>
<accession>A0A917L6N8</accession>
<dbReference type="Proteomes" id="UP000657574">
    <property type="component" value="Unassembled WGS sequence"/>
</dbReference>
<dbReference type="EMBL" id="BMQA01000031">
    <property type="protein sequence ID" value="GGJ45916.1"/>
    <property type="molecule type" value="Genomic_DNA"/>
</dbReference>
<evidence type="ECO:0000313" key="2">
    <source>
        <dbReference type="EMBL" id="GGJ45916.1"/>
    </source>
</evidence>
<evidence type="ECO:0000256" key="1">
    <source>
        <dbReference type="SAM" id="MobiDB-lite"/>
    </source>
</evidence>
<reference evidence="2" key="1">
    <citation type="journal article" date="2014" name="Int. J. Syst. Evol. Microbiol.">
        <title>Complete genome sequence of Corynebacterium casei LMG S-19264T (=DSM 44701T), isolated from a smear-ripened cheese.</title>
        <authorList>
            <consortium name="US DOE Joint Genome Institute (JGI-PGF)"/>
            <person name="Walter F."/>
            <person name="Albersmeier A."/>
            <person name="Kalinowski J."/>
            <person name="Ruckert C."/>
        </authorList>
    </citation>
    <scope>NUCLEOTIDE SEQUENCE</scope>
    <source>
        <strain evidence="2">JCM 3086</strain>
    </source>
</reference>
<reference evidence="2" key="2">
    <citation type="submission" date="2020-09" db="EMBL/GenBank/DDBJ databases">
        <authorList>
            <person name="Sun Q."/>
            <person name="Ohkuma M."/>
        </authorList>
    </citation>
    <scope>NUCLEOTIDE SEQUENCE</scope>
    <source>
        <strain evidence="2">JCM 3086</strain>
    </source>
</reference>
<gene>
    <name evidence="2" type="ORF">GCM10010121_066510</name>
</gene>
<keyword evidence="3" id="KW-1185">Reference proteome</keyword>
<feature type="region of interest" description="Disordered" evidence="1">
    <location>
        <begin position="1"/>
        <end position="39"/>
    </location>
</feature>
<protein>
    <submittedName>
        <fullName evidence="2">Uncharacterized protein</fullName>
    </submittedName>
</protein>
<organism evidence="2 3">
    <name type="scientific">Streptomyces brasiliensis</name>
    <dbReference type="NCBI Taxonomy" id="1954"/>
    <lineage>
        <taxon>Bacteria</taxon>
        <taxon>Bacillati</taxon>
        <taxon>Actinomycetota</taxon>
        <taxon>Actinomycetes</taxon>
        <taxon>Kitasatosporales</taxon>
        <taxon>Streptomycetaceae</taxon>
        <taxon>Streptomyces</taxon>
    </lineage>
</organism>